<proteinExistence type="predicted"/>
<dbReference type="Proteomes" id="UP001209570">
    <property type="component" value="Unassembled WGS sequence"/>
</dbReference>
<comment type="caution">
    <text evidence="1">The sequence shown here is derived from an EMBL/GenBank/DDBJ whole genome shotgun (WGS) entry which is preliminary data.</text>
</comment>
<dbReference type="EMBL" id="JAKCXM010000363">
    <property type="protein sequence ID" value="KAJ0395107.1"/>
    <property type="molecule type" value="Genomic_DNA"/>
</dbReference>
<protein>
    <submittedName>
        <fullName evidence="1">Uncharacterized protein</fullName>
    </submittedName>
</protein>
<gene>
    <name evidence="1" type="ORF">P43SY_004659</name>
</gene>
<keyword evidence="2" id="KW-1185">Reference proteome</keyword>
<dbReference type="Pfam" id="PF11369">
    <property type="entry name" value="DUF3160"/>
    <property type="match status" value="2"/>
</dbReference>
<dbReference type="InterPro" id="IPR022601">
    <property type="entry name" value="DUF3160"/>
</dbReference>
<dbReference type="SMART" id="SM01325">
    <property type="entry name" value="DUF3160"/>
    <property type="match status" value="1"/>
</dbReference>
<reference evidence="1" key="1">
    <citation type="submission" date="2021-12" db="EMBL/GenBank/DDBJ databases">
        <title>Prjna785345.</title>
        <authorList>
            <person name="Rujirawat T."/>
            <person name="Krajaejun T."/>
        </authorList>
    </citation>
    <scope>NUCLEOTIDE SEQUENCE</scope>
    <source>
        <strain evidence="1">Pi057C3</strain>
    </source>
</reference>
<accession>A0AAD5LVR4</accession>
<sequence>MQATTALSSFDLERKALPEDLSHEDLQRLYGATDDAEEDAPVVESLEKCKFFDRFNLDINKFNADQEKKKNEFIEKNGDDAWWDIMFSNKHHDLKSRRSVDYRLNKEEHERLRSNGVVVLSRLAHESFGDAYYSIYNNDLPLFVTADSILHAWHRSFDDILIETETQFVMWKLLTVLRTSIKTIHDLLEVANAEVESQGSRGALEALLANIKDHNLGGQAVAGHPYFTEDIQCNGGLPLSFAMLGQQFTLGSFVLSNVVFDTIKYRGKQLRHDTLLYTKQSNTMMLMCEYPAGYVEPYPEFWKAFQRMVERLTILLPLDNVKAFLVGQLTSKQKEFLRDIIEVNMGSGSPSYAGWYPGLFFKSREDAVEADYIVADVHTDVPTLTSPGHVVHLGVGNVFSGLFVVDDVMYTGPVFSSYEVVTPFPTRLTDQEFSKSMRQYSCEPWAEASYLS</sequence>
<evidence type="ECO:0000313" key="2">
    <source>
        <dbReference type="Proteomes" id="UP001209570"/>
    </source>
</evidence>
<dbReference type="AlphaFoldDB" id="A0AAD5LVR4"/>
<organism evidence="1 2">
    <name type="scientific">Pythium insidiosum</name>
    <name type="common">Pythiosis disease agent</name>
    <dbReference type="NCBI Taxonomy" id="114742"/>
    <lineage>
        <taxon>Eukaryota</taxon>
        <taxon>Sar</taxon>
        <taxon>Stramenopiles</taxon>
        <taxon>Oomycota</taxon>
        <taxon>Peronosporomycetes</taxon>
        <taxon>Pythiales</taxon>
        <taxon>Pythiaceae</taxon>
        <taxon>Pythium</taxon>
    </lineage>
</organism>
<evidence type="ECO:0000313" key="1">
    <source>
        <dbReference type="EMBL" id="KAJ0395107.1"/>
    </source>
</evidence>
<name>A0AAD5LVR4_PYTIN</name>